<dbReference type="PANTHER" id="PTHR43142:SF1">
    <property type="entry name" value="CARBOXYLIC ESTER HYDROLASE"/>
    <property type="match status" value="1"/>
</dbReference>
<evidence type="ECO:0000256" key="2">
    <source>
        <dbReference type="ARBA" id="ARBA00022487"/>
    </source>
</evidence>
<dbReference type="SUPFAM" id="SSF53474">
    <property type="entry name" value="alpha/beta-Hydrolases"/>
    <property type="match status" value="2"/>
</dbReference>
<evidence type="ECO:0000313" key="6">
    <source>
        <dbReference type="EMBL" id="CAB3254976.1"/>
    </source>
</evidence>
<evidence type="ECO:0000256" key="3">
    <source>
        <dbReference type="ARBA" id="ARBA00022801"/>
    </source>
</evidence>
<proteinExistence type="inferred from homology"/>
<reference evidence="6 7" key="1">
    <citation type="submission" date="2020-04" db="EMBL/GenBank/DDBJ databases">
        <authorList>
            <person name="Wallbank WR R."/>
            <person name="Pardo Diaz C."/>
            <person name="Kozak K."/>
            <person name="Martin S."/>
            <person name="Jiggins C."/>
            <person name="Moest M."/>
            <person name="Warren A I."/>
            <person name="Byers J.R.P. K."/>
            <person name="Montejo-Kovacevich G."/>
            <person name="Yen C E."/>
        </authorList>
    </citation>
    <scope>NUCLEOTIDE SEQUENCE [LARGE SCALE GENOMIC DNA]</scope>
</reference>
<keyword evidence="3" id="KW-0378">Hydrolase</keyword>
<gene>
    <name evidence="6" type="ORF">APLA_LOCUS15108</name>
</gene>
<dbReference type="InterPro" id="IPR002018">
    <property type="entry name" value="CarbesteraseB"/>
</dbReference>
<comment type="caution">
    <text evidence="6">The sequence shown here is derived from an EMBL/GenBank/DDBJ whole genome shotgun (WGS) entry which is preliminary data.</text>
</comment>
<dbReference type="InterPro" id="IPR029058">
    <property type="entry name" value="AB_hydrolase_fold"/>
</dbReference>
<sequence length="173" mass="19671">MSLSLNIAPLLELAPQPAEPWTGTRSAKEFGPVCFQFSIVNHDLSNMSEDCLFANVYTPDTKPKRLLPVMAVVSHADDLAYLFPVKIKTEKVDIGSETFKCIDRMTTLWTNFAKFGNPTPDKSLGVEWRPFDSEKKEYLDIGNKLAMSNAPDKEELELWENIFMEYLPNYVTL</sequence>
<dbReference type="EMBL" id="CADEBD010000422">
    <property type="protein sequence ID" value="CAB3254976.1"/>
    <property type="molecule type" value="Genomic_DNA"/>
</dbReference>
<dbReference type="AlphaFoldDB" id="A0A8S1BDL1"/>
<dbReference type="Proteomes" id="UP000494256">
    <property type="component" value="Unassembled WGS sequence"/>
</dbReference>
<dbReference type="PANTHER" id="PTHR43142">
    <property type="entry name" value="CARBOXYLIC ESTER HYDROLASE"/>
    <property type="match status" value="1"/>
</dbReference>
<dbReference type="Pfam" id="PF00135">
    <property type="entry name" value="COesterase"/>
    <property type="match status" value="1"/>
</dbReference>
<dbReference type="OrthoDB" id="8823111at2759"/>
<evidence type="ECO:0000256" key="4">
    <source>
        <dbReference type="ARBA" id="ARBA00023180"/>
    </source>
</evidence>
<comment type="similarity">
    <text evidence="1">Belongs to the type-B carboxylesterase/lipase family.</text>
</comment>
<organism evidence="6 7">
    <name type="scientific">Arctia plantaginis</name>
    <name type="common">Wood tiger moth</name>
    <name type="synonym">Phalaena plantaginis</name>
    <dbReference type="NCBI Taxonomy" id="874455"/>
    <lineage>
        <taxon>Eukaryota</taxon>
        <taxon>Metazoa</taxon>
        <taxon>Ecdysozoa</taxon>
        <taxon>Arthropoda</taxon>
        <taxon>Hexapoda</taxon>
        <taxon>Insecta</taxon>
        <taxon>Pterygota</taxon>
        <taxon>Neoptera</taxon>
        <taxon>Endopterygota</taxon>
        <taxon>Lepidoptera</taxon>
        <taxon>Glossata</taxon>
        <taxon>Ditrysia</taxon>
        <taxon>Noctuoidea</taxon>
        <taxon>Erebidae</taxon>
        <taxon>Arctiinae</taxon>
        <taxon>Arctia</taxon>
    </lineage>
</organism>
<dbReference type="Gene3D" id="3.40.50.1820">
    <property type="entry name" value="alpha/beta hydrolase"/>
    <property type="match status" value="2"/>
</dbReference>
<evidence type="ECO:0000313" key="7">
    <source>
        <dbReference type="Proteomes" id="UP000494256"/>
    </source>
</evidence>
<accession>A0A8S1BDL1</accession>
<protein>
    <recommendedName>
        <fullName evidence="5">Carboxylesterase type B domain-containing protein</fullName>
    </recommendedName>
</protein>
<keyword evidence="2" id="KW-0719">Serine esterase</keyword>
<name>A0A8S1BDL1_ARCPL</name>
<evidence type="ECO:0000259" key="5">
    <source>
        <dbReference type="Pfam" id="PF00135"/>
    </source>
</evidence>
<dbReference type="GO" id="GO:0052689">
    <property type="term" value="F:carboxylic ester hydrolase activity"/>
    <property type="evidence" value="ECO:0007669"/>
    <property type="project" value="UniProtKB-KW"/>
</dbReference>
<evidence type="ECO:0000256" key="1">
    <source>
        <dbReference type="ARBA" id="ARBA00005964"/>
    </source>
</evidence>
<feature type="domain" description="Carboxylesterase type B" evidence="5">
    <location>
        <begin position="73"/>
        <end position="159"/>
    </location>
</feature>
<keyword evidence="4" id="KW-0325">Glycoprotein</keyword>